<proteinExistence type="predicted"/>
<keyword evidence="3" id="KW-1185">Reference proteome</keyword>
<name>A0ABS4RI51_9BACI</name>
<dbReference type="InterPro" id="IPR000182">
    <property type="entry name" value="GNAT_dom"/>
</dbReference>
<dbReference type="RefSeq" id="WP_066400373.1">
    <property type="nucleotide sequence ID" value="NZ_JAGIKZ010000020.1"/>
</dbReference>
<sequence length="157" mass="18176">MNEINLQLYQSEHFESLNQFELPEDQEQYTALPIHSLEITHERHPIVILNNNGPVGFFVLHSSDRVKEYSDNRKAMLLTALSINHSHQRKGFAKKGMEQIKDFVTETFPSCNEIVLAVNKRNIAAQKLYEKVGYNDTGRRKMGRIGEQLIFSFPVTR</sequence>
<dbReference type="SUPFAM" id="SSF55729">
    <property type="entry name" value="Acyl-CoA N-acyltransferases (Nat)"/>
    <property type="match status" value="1"/>
</dbReference>
<dbReference type="PROSITE" id="PS51186">
    <property type="entry name" value="GNAT"/>
    <property type="match status" value="1"/>
</dbReference>
<accession>A0ABS4RI51</accession>
<feature type="domain" description="N-acetyltransferase" evidence="1">
    <location>
        <begin position="4"/>
        <end position="156"/>
    </location>
</feature>
<dbReference type="EMBL" id="JAGIKZ010000020">
    <property type="protein sequence ID" value="MBP2242404.1"/>
    <property type="molecule type" value="Genomic_DNA"/>
</dbReference>
<evidence type="ECO:0000259" key="1">
    <source>
        <dbReference type="PROSITE" id="PS51186"/>
    </source>
</evidence>
<organism evidence="2 3">
    <name type="scientific">Cytobacillus eiseniae</name>
    <dbReference type="NCBI Taxonomy" id="762947"/>
    <lineage>
        <taxon>Bacteria</taxon>
        <taxon>Bacillati</taxon>
        <taxon>Bacillota</taxon>
        <taxon>Bacilli</taxon>
        <taxon>Bacillales</taxon>
        <taxon>Bacillaceae</taxon>
        <taxon>Cytobacillus</taxon>
    </lineage>
</organism>
<dbReference type="InterPro" id="IPR016181">
    <property type="entry name" value="Acyl_CoA_acyltransferase"/>
</dbReference>
<reference evidence="2 3" key="1">
    <citation type="submission" date="2021-03" db="EMBL/GenBank/DDBJ databases">
        <title>Genomic Encyclopedia of Type Strains, Phase IV (KMG-IV): sequencing the most valuable type-strain genomes for metagenomic binning, comparative biology and taxonomic classification.</title>
        <authorList>
            <person name="Goeker M."/>
        </authorList>
    </citation>
    <scope>NUCLEOTIDE SEQUENCE [LARGE SCALE GENOMIC DNA]</scope>
    <source>
        <strain evidence="2 3">DSM 26675</strain>
    </source>
</reference>
<dbReference type="Gene3D" id="3.40.630.30">
    <property type="match status" value="1"/>
</dbReference>
<comment type="caution">
    <text evidence="2">The sequence shown here is derived from an EMBL/GenBank/DDBJ whole genome shotgun (WGS) entry which is preliminary data.</text>
</comment>
<gene>
    <name evidence="2" type="ORF">J2Z40_002978</name>
</gene>
<evidence type="ECO:0000313" key="3">
    <source>
        <dbReference type="Proteomes" id="UP001519293"/>
    </source>
</evidence>
<dbReference type="Pfam" id="PF00583">
    <property type="entry name" value="Acetyltransf_1"/>
    <property type="match status" value="1"/>
</dbReference>
<dbReference type="Proteomes" id="UP001519293">
    <property type="component" value="Unassembled WGS sequence"/>
</dbReference>
<protein>
    <submittedName>
        <fullName evidence="2">RimJ/RimL family protein N-acetyltransferase</fullName>
    </submittedName>
</protein>
<evidence type="ECO:0000313" key="2">
    <source>
        <dbReference type="EMBL" id="MBP2242404.1"/>
    </source>
</evidence>